<reference evidence="8 9" key="1">
    <citation type="journal article" date="2018" name="Sci. Rep.">
        <title>Genome sequence of the cauliflower mushroom Sparassis crispa (Hanabiratake) and its association with beneficial usage.</title>
        <authorList>
            <person name="Kiyama R."/>
            <person name="Furutani Y."/>
            <person name="Kawaguchi K."/>
            <person name="Nakanishi T."/>
        </authorList>
    </citation>
    <scope>NUCLEOTIDE SEQUENCE [LARGE SCALE GENOMIC DNA]</scope>
</reference>
<evidence type="ECO:0000256" key="2">
    <source>
        <dbReference type="ARBA" id="ARBA00022692"/>
    </source>
</evidence>
<feature type="transmembrane region" description="Helical" evidence="6">
    <location>
        <begin position="12"/>
        <end position="30"/>
    </location>
</feature>
<dbReference type="InterPro" id="IPR011701">
    <property type="entry name" value="MFS"/>
</dbReference>
<feature type="transmembrane region" description="Helical" evidence="6">
    <location>
        <begin position="81"/>
        <end position="100"/>
    </location>
</feature>
<dbReference type="InParanoid" id="A0A401G5G1"/>
<dbReference type="PANTHER" id="PTHR23501:SF102">
    <property type="entry name" value="DRUG TRANSPORTER, PUTATIVE (AFU_ORTHOLOGUE AFUA_3G08530)-RELATED"/>
    <property type="match status" value="1"/>
</dbReference>
<feature type="region of interest" description="Disordered" evidence="5">
    <location>
        <begin position="520"/>
        <end position="571"/>
    </location>
</feature>
<evidence type="ECO:0000256" key="4">
    <source>
        <dbReference type="ARBA" id="ARBA00023136"/>
    </source>
</evidence>
<evidence type="ECO:0000256" key="1">
    <source>
        <dbReference type="ARBA" id="ARBA00004141"/>
    </source>
</evidence>
<dbReference type="Pfam" id="PF07690">
    <property type="entry name" value="MFS_1"/>
    <property type="match status" value="1"/>
</dbReference>
<evidence type="ECO:0000313" key="8">
    <source>
        <dbReference type="EMBL" id="GBE77394.1"/>
    </source>
</evidence>
<feature type="transmembrane region" description="Helical" evidence="6">
    <location>
        <begin position="167"/>
        <end position="186"/>
    </location>
</feature>
<feature type="transmembrane region" description="Helical" evidence="6">
    <location>
        <begin position="238"/>
        <end position="255"/>
    </location>
</feature>
<keyword evidence="9" id="KW-1185">Reference proteome</keyword>
<dbReference type="OrthoDB" id="3437016at2759"/>
<feature type="transmembrane region" description="Helical" evidence="6">
    <location>
        <begin position="476"/>
        <end position="495"/>
    </location>
</feature>
<feature type="transmembrane region" description="Helical" evidence="6">
    <location>
        <begin position="276"/>
        <end position="296"/>
    </location>
</feature>
<keyword evidence="4 6" id="KW-0472">Membrane</keyword>
<name>A0A401G5G1_9APHY</name>
<comment type="caution">
    <text evidence="8">The sequence shown here is derived from an EMBL/GenBank/DDBJ whole genome shotgun (WGS) entry which is preliminary data.</text>
</comment>
<dbReference type="InterPro" id="IPR020846">
    <property type="entry name" value="MFS_dom"/>
</dbReference>
<feature type="transmembrane region" description="Helical" evidence="6">
    <location>
        <begin position="50"/>
        <end position="69"/>
    </location>
</feature>
<dbReference type="PRINTS" id="PR01036">
    <property type="entry name" value="TCRTETB"/>
</dbReference>
<evidence type="ECO:0000256" key="5">
    <source>
        <dbReference type="SAM" id="MobiDB-lite"/>
    </source>
</evidence>
<dbReference type="RefSeq" id="XP_027608307.1">
    <property type="nucleotide sequence ID" value="XM_027752506.1"/>
</dbReference>
<accession>A0A401G5G1</accession>
<dbReference type="PROSITE" id="PS50850">
    <property type="entry name" value="MFS"/>
    <property type="match status" value="1"/>
</dbReference>
<feature type="transmembrane region" description="Helical" evidence="6">
    <location>
        <begin position="139"/>
        <end position="161"/>
    </location>
</feature>
<dbReference type="AlphaFoldDB" id="A0A401G5G1"/>
<feature type="transmembrane region" description="Helical" evidence="6">
    <location>
        <begin position="316"/>
        <end position="335"/>
    </location>
</feature>
<evidence type="ECO:0000313" key="9">
    <source>
        <dbReference type="Proteomes" id="UP000287166"/>
    </source>
</evidence>
<evidence type="ECO:0000256" key="3">
    <source>
        <dbReference type="ARBA" id="ARBA00022989"/>
    </source>
</evidence>
<dbReference type="Gene3D" id="1.20.1250.20">
    <property type="entry name" value="MFS general substrate transporter like domains"/>
    <property type="match status" value="1"/>
</dbReference>
<dbReference type="GO" id="GO:0022857">
    <property type="term" value="F:transmembrane transporter activity"/>
    <property type="evidence" value="ECO:0007669"/>
    <property type="project" value="InterPro"/>
</dbReference>
<keyword evidence="2 6" id="KW-0812">Transmembrane</keyword>
<proteinExistence type="predicted"/>
<protein>
    <submittedName>
        <fullName evidence="8">Efflux pump FUS6</fullName>
    </submittedName>
</protein>
<feature type="transmembrane region" description="Helical" evidence="6">
    <location>
        <begin position="371"/>
        <end position="391"/>
    </location>
</feature>
<gene>
    <name evidence="8" type="ORF">SCP_0102670</name>
</gene>
<evidence type="ECO:0000259" key="7">
    <source>
        <dbReference type="PROSITE" id="PS50850"/>
    </source>
</evidence>
<dbReference type="STRING" id="139825.A0A401G5G1"/>
<feature type="transmembrane region" description="Helical" evidence="6">
    <location>
        <begin position="106"/>
        <end position="127"/>
    </location>
</feature>
<organism evidence="8 9">
    <name type="scientific">Sparassis crispa</name>
    <dbReference type="NCBI Taxonomy" id="139825"/>
    <lineage>
        <taxon>Eukaryota</taxon>
        <taxon>Fungi</taxon>
        <taxon>Dikarya</taxon>
        <taxon>Basidiomycota</taxon>
        <taxon>Agaricomycotina</taxon>
        <taxon>Agaricomycetes</taxon>
        <taxon>Polyporales</taxon>
        <taxon>Sparassidaceae</taxon>
        <taxon>Sparassis</taxon>
    </lineage>
</organism>
<dbReference type="GO" id="GO:0005886">
    <property type="term" value="C:plasma membrane"/>
    <property type="evidence" value="ECO:0007669"/>
    <property type="project" value="TreeGrafter"/>
</dbReference>
<keyword evidence="3 6" id="KW-1133">Transmembrane helix</keyword>
<dbReference type="EMBL" id="BFAD01000001">
    <property type="protein sequence ID" value="GBE77394.1"/>
    <property type="molecule type" value="Genomic_DNA"/>
</dbReference>
<feature type="transmembrane region" description="Helical" evidence="6">
    <location>
        <begin position="207"/>
        <end position="226"/>
    </location>
</feature>
<feature type="transmembrane region" description="Helical" evidence="6">
    <location>
        <begin position="403"/>
        <end position="425"/>
    </location>
</feature>
<feature type="domain" description="Major facilitator superfamily (MFS) profile" evidence="7">
    <location>
        <begin position="17"/>
        <end position="503"/>
    </location>
</feature>
<comment type="subcellular location">
    <subcellularLocation>
        <location evidence="1">Membrane</location>
        <topology evidence="1">Multi-pass membrane protein</topology>
    </subcellularLocation>
</comment>
<sequence>MTEHESVPGRGWRFWAIFFSITVATFTTALDTTAVSTALPTITNDLHGSQFIWIGSAYTMSSTAFLPMSGGLAQVFGRRPTMLGSMVFFLVGSALCGAATSMNFLIAGRTVQGVGAGGITALTQIILSDLVPLRTRGTFNGLIGIAWSVASCSGPVIGGAFAENGKWRWLFYLNLFVTGLAGVLVLTFLKLKTPSGTIGQKLSKMDWIGNALVIPASTSLMIALTWGGVQYPWSSPRVLVPLVLGIVGLGVFLLYEAMLAKHPIVPFSLMSTRTGLSGYVQAFILALCLTGVVYYFPIYFQACKSAGPIASGVDSLGFTSCALLSIIGGVSVAATKRYRPQIWLGWAIVLVSFGLMSTLKDDTNLGKSIGYVILVGAGIGLVITTTYFPVLAPLPVSANAYALALYAFARSFGQVWGVTIGGTVLQNQLLKHLPEGFSSQFPQGAQIAYSIIPIIGKLPPSLSGEVRAAFATSLKVVWEVMIGIGGLGILASLLMKHLPLHTYTDDEWGVDSTSDATAQAKAVDSQESEPKMEKNTESGEVQVLDEGTSADVETGEVTADGAAASAVVETA</sequence>
<feature type="transmembrane region" description="Helical" evidence="6">
    <location>
        <begin position="342"/>
        <end position="359"/>
    </location>
</feature>
<feature type="compositionally biased region" description="Basic and acidic residues" evidence="5">
    <location>
        <begin position="528"/>
        <end position="537"/>
    </location>
</feature>
<dbReference type="PANTHER" id="PTHR23501">
    <property type="entry name" value="MAJOR FACILITATOR SUPERFAMILY"/>
    <property type="match status" value="1"/>
</dbReference>
<dbReference type="InterPro" id="IPR036259">
    <property type="entry name" value="MFS_trans_sf"/>
</dbReference>
<evidence type="ECO:0000256" key="6">
    <source>
        <dbReference type="SAM" id="Phobius"/>
    </source>
</evidence>
<dbReference type="Proteomes" id="UP000287166">
    <property type="component" value="Unassembled WGS sequence"/>
</dbReference>
<dbReference type="SUPFAM" id="SSF103473">
    <property type="entry name" value="MFS general substrate transporter"/>
    <property type="match status" value="1"/>
</dbReference>
<dbReference type="GeneID" id="38774311"/>